<evidence type="ECO:0000313" key="1">
    <source>
        <dbReference type="EMBL" id="CAL0302951.1"/>
    </source>
</evidence>
<dbReference type="Proteomes" id="UP001497480">
    <property type="component" value="Unassembled WGS sequence"/>
</dbReference>
<comment type="caution">
    <text evidence="1">The sequence shown here is derived from an EMBL/GenBank/DDBJ whole genome shotgun (WGS) entry which is preliminary data.</text>
</comment>
<keyword evidence="2" id="KW-1185">Reference proteome</keyword>
<proteinExistence type="predicted"/>
<dbReference type="PANTHER" id="PTHR33601:SF22">
    <property type="entry name" value="PROTEIN LITTLE ZIPPER 1"/>
    <property type="match status" value="1"/>
</dbReference>
<organism evidence="1 2">
    <name type="scientific">Lupinus luteus</name>
    <name type="common">European yellow lupine</name>
    <dbReference type="NCBI Taxonomy" id="3873"/>
    <lineage>
        <taxon>Eukaryota</taxon>
        <taxon>Viridiplantae</taxon>
        <taxon>Streptophyta</taxon>
        <taxon>Embryophyta</taxon>
        <taxon>Tracheophyta</taxon>
        <taxon>Spermatophyta</taxon>
        <taxon>Magnoliopsida</taxon>
        <taxon>eudicotyledons</taxon>
        <taxon>Gunneridae</taxon>
        <taxon>Pentapetalae</taxon>
        <taxon>rosids</taxon>
        <taxon>fabids</taxon>
        <taxon>Fabales</taxon>
        <taxon>Fabaceae</taxon>
        <taxon>Papilionoideae</taxon>
        <taxon>50 kb inversion clade</taxon>
        <taxon>genistoids sensu lato</taxon>
        <taxon>core genistoids</taxon>
        <taxon>Genisteae</taxon>
        <taxon>Lupinus</taxon>
    </lineage>
</organism>
<sequence length="177" mass="20916">MIHFFCHWRTVLRVPIKQNLSFVLENSQEKREAFFLHPSAFSHLLLSFVIMSLHAIITIKGGNSMCSFSSKQKPYGSLVFALPLTSTSKRHHKNLRLSMLNRRRALLRDARRRKRMIVVKTEIEMKNLKLYMENQNIIEENKKLRKQAMLLHKENKVLLSELQMKLSEQNNNTSHFI</sequence>
<reference evidence="1 2" key="1">
    <citation type="submission" date="2024-03" db="EMBL/GenBank/DDBJ databases">
        <authorList>
            <person name="Martinez-Hernandez J."/>
        </authorList>
    </citation>
    <scope>NUCLEOTIDE SEQUENCE [LARGE SCALE GENOMIC DNA]</scope>
</reference>
<dbReference type="EMBL" id="CAXHTB010000003">
    <property type="protein sequence ID" value="CAL0302951.1"/>
    <property type="molecule type" value="Genomic_DNA"/>
</dbReference>
<dbReference type="InterPro" id="IPR039312">
    <property type="entry name" value="ZPR"/>
</dbReference>
<evidence type="ECO:0000313" key="2">
    <source>
        <dbReference type="Proteomes" id="UP001497480"/>
    </source>
</evidence>
<accession>A0AAV1W1Q4</accession>
<protein>
    <submittedName>
        <fullName evidence="1">Uncharacterized protein</fullName>
    </submittedName>
</protein>
<dbReference type="PANTHER" id="PTHR33601">
    <property type="entry name" value="PROTEIN LITTLE ZIPPER 4"/>
    <property type="match status" value="1"/>
</dbReference>
<name>A0AAV1W1Q4_LUPLU</name>
<gene>
    <name evidence="1" type="ORF">LLUT_LOCUS4011</name>
</gene>
<dbReference type="AlphaFoldDB" id="A0AAV1W1Q4"/>